<evidence type="ECO:0000313" key="2">
    <source>
        <dbReference type="EMBL" id="HGS21757.1"/>
    </source>
</evidence>
<keyword evidence="1" id="KW-1133">Transmembrane helix</keyword>
<feature type="transmembrane region" description="Helical" evidence="1">
    <location>
        <begin position="168"/>
        <end position="192"/>
    </location>
</feature>
<feature type="transmembrane region" description="Helical" evidence="1">
    <location>
        <begin position="142"/>
        <end position="162"/>
    </location>
</feature>
<gene>
    <name evidence="2" type="ORF">ENT37_07795</name>
</gene>
<evidence type="ECO:0000256" key="1">
    <source>
        <dbReference type="SAM" id="Phobius"/>
    </source>
</evidence>
<comment type="caution">
    <text evidence="2">The sequence shown here is derived from an EMBL/GenBank/DDBJ whole genome shotgun (WGS) entry which is preliminary data.</text>
</comment>
<feature type="transmembrane region" description="Helical" evidence="1">
    <location>
        <begin position="31"/>
        <end position="56"/>
    </location>
</feature>
<reference evidence="2" key="1">
    <citation type="journal article" date="2020" name="mSystems">
        <title>Genome- and Community-Level Interaction Insights into Carbon Utilization and Element Cycling Functions of Hydrothermarchaeota in Hydrothermal Sediment.</title>
        <authorList>
            <person name="Zhou Z."/>
            <person name="Liu Y."/>
            <person name="Xu W."/>
            <person name="Pan J."/>
            <person name="Luo Z.H."/>
            <person name="Li M."/>
        </authorList>
    </citation>
    <scope>NUCLEOTIDE SEQUENCE [LARGE SCALE GENOMIC DNA]</scope>
    <source>
        <strain evidence="2">SpSt-573</strain>
    </source>
</reference>
<keyword evidence="1" id="KW-0812">Transmembrane</keyword>
<dbReference type="EMBL" id="DSYK01000390">
    <property type="protein sequence ID" value="HGS21757.1"/>
    <property type="molecule type" value="Genomic_DNA"/>
</dbReference>
<organism evidence="2">
    <name type="scientific">Anaerolinea thermolimosa</name>
    <dbReference type="NCBI Taxonomy" id="229919"/>
    <lineage>
        <taxon>Bacteria</taxon>
        <taxon>Bacillati</taxon>
        <taxon>Chloroflexota</taxon>
        <taxon>Anaerolineae</taxon>
        <taxon>Anaerolineales</taxon>
        <taxon>Anaerolineaceae</taxon>
        <taxon>Anaerolinea</taxon>
    </lineage>
</organism>
<sequence length="217" mass="24518">MKLRLPAFLRVFGKSAVDWYDAWLDMTVMGILWLIAQATIVLGPPATFGVYFVVNLMIRTGENRGMKGMLEGAKKYFWQSLGWGALNTLVLVIAVVNFTFYSQIESPFAFAAQVLVLVLTGLWLMTQFYTVPFFMAQQEERILLALRNGFFMAVGTLFFTLGLMVLEILLIAFCVFLILPAFLGVPLLIPVLGTRALYDRLEAFGLRKKDPDPREIQ</sequence>
<protein>
    <recommendedName>
        <fullName evidence="3">DUF624 domain-containing protein</fullName>
    </recommendedName>
</protein>
<keyword evidence="1" id="KW-0472">Membrane</keyword>
<feature type="transmembrane region" description="Helical" evidence="1">
    <location>
        <begin position="108"/>
        <end position="130"/>
    </location>
</feature>
<proteinExistence type="predicted"/>
<evidence type="ECO:0008006" key="3">
    <source>
        <dbReference type="Google" id="ProtNLM"/>
    </source>
</evidence>
<accession>A0A7C4KJ50</accession>
<name>A0A7C4KJ50_9CHLR</name>
<dbReference type="AlphaFoldDB" id="A0A7C4KJ50"/>
<feature type="transmembrane region" description="Helical" evidence="1">
    <location>
        <begin position="76"/>
        <end position="96"/>
    </location>
</feature>